<sequence>MAPNVAHEPENARVYAASRACGLSRRPRRKLLRCRPLFDATSKADRRPYCLIPILASVLGAYVKPTTMIGIHSLAYAMHGEDGARGRNVESQWLPVPERCGVVAVVIERVW</sequence>
<name>A0A6A6RG27_9PLEO</name>
<keyword evidence="2" id="KW-1185">Reference proteome</keyword>
<evidence type="ECO:0000313" key="1">
    <source>
        <dbReference type="EMBL" id="KAF2634399.1"/>
    </source>
</evidence>
<accession>A0A6A6RG27</accession>
<gene>
    <name evidence="1" type="ORF">P280DRAFT_485483</name>
</gene>
<organism evidence="1 2">
    <name type="scientific">Massarina eburnea CBS 473.64</name>
    <dbReference type="NCBI Taxonomy" id="1395130"/>
    <lineage>
        <taxon>Eukaryota</taxon>
        <taxon>Fungi</taxon>
        <taxon>Dikarya</taxon>
        <taxon>Ascomycota</taxon>
        <taxon>Pezizomycotina</taxon>
        <taxon>Dothideomycetes</taxon>
        <taxon>Pleosporomycetidae</taxon>
        <taxon>Pleosporales</taxon>
        <taxon>Massarineae</taxon>
        <taxon>Massarinaceae</taxon>
        <taxon>Massarina</taxon>
    </lineage>
</organism>
<proteinExistence type="predicted"/>
<dbReference type="EMBL" id="MU006831">
    <property type="protein sequence ID" value="KAF2634399.1"/>
    <property type="molecule type" value="Genomic_DNA"/>
</dbReference>
<protein>
    <submittedName>
        <fullName evidence="1">Uncharacterized protein</fullName>
    </submittedName>
</protein>
<reference evidence="1" key="1">
    <citation type="journal article" date="2020" name="Stud. Mycol.">
        <title>101 Dothideomycetes genomes: a test case for predicting lifestyles and emergence of pathogens.</title>
        <authorList>
            <person name="Haridas S."/>
            <person name="Albert R."/>
            <person name="Binder M."/>
            <person name="Bloem J."/>
            <person name="Labutti K."/>
            <person name="Salamov A."/>
            <person name="Andreopoulos B."/>
            <person name="Baker S."/>
            <person name="Barry K."/>
            <person name="Bills G."/>
            <person name="Bluhm B."/>
            <person name="Cannon C."/>
            <person name="Castanera R."/>
            <person name="Culley D."/>
            <person name="Daum C."/>
            <person name="Ezra D."/>
            <person name="Gonzalez J."/>
            <person name="Henrissat B."/>
            <person name="Kuo A."/>
            <person name="Liang C."/>
            <person name="Lipzen A."/>
            <person name="Lutzoni F."/>
            <person name="Magnuson J."/>
            <person name="Mondo S."/>
            <person name="Nolan M."/>
            <person name="Ohm R."/>
            <person name="Pangilinan J."/>
            <person name="Park H.-J."/>
            <person name="Ramirez L."/>
            <person name="Alfaro M."/>
            <person name="Sun H."/>
            <person name="Tritt A."/>
            <person name="Yoshinaga Y."/>
            <person name="Zwiers L.-H."/>
            <person name="Turgeon B."/>
            <person name="Goodwin S."/>
            <person name="Spatafora J."/>
            <person name="Crous P."/>
            <person name="Grigoriev I."/>
        </authorList>
    </citation>
    <scope>NUCLEOTIDE SEQUENCE</scope>
    <source>
        <strain evidence="1">CBS 473.64</strain>
    </source>
</reference>
<dbReference type="AlphaFoldDB" id="A0A6A6RG27"/>
<dbReference type="Proteomes" id="UP000799753">
    <property type="component" value="Unassembled WGS sequence"/>
</dbReference>
<evidence type="ECO:0000313" key="2">
    <source>
        <dbReference type="Proteomes" id="UP000799753"/>
    </source>
</evidence>